<dbReference type="OrthoDB" id="9804196at2"/>
<dbReference type="PATRIC" id="fig|1423773.3.peg.1348"/>
<evidence type="ECO:0000313" key="3">
    <source>
        <dbReference type="Proteomes" id="UP000051162"/>
    </source>
</evidence>
<gene>
    <name evidence="2" type="ORF">FD30_GL001318</name>
</gene>
<keyword evidence="3" id="KW-1185">Reference proteome</keyword>
<dbReference type="InterPro" id="IPR050194">
    <property type="entry name" value="Glycosyltransferase_grp1"/>
</dbReference>
<dbReference type="STRING" id="1423773.FD30_GL001318"/>
<protein>
    <submittedName>
        <fullName evidence="2">Glycosyltransferase</fullName>
    </submittedName>
</protein>
<dbReference type="RefSeq" id="WP_056945101.1">
    <property type="nucleotide sequence ID" value="NZ_AZDT01000069.1"/>
</dbReference>
<evidence type="ECO:0000259" key="1">
    <source>
        <dbReference type="Pfam" id="PF00534"/>
    </source>
</evidence>
<dbReference type="Gene3D" id="3.40.50.2000">
    <property type="entry name" value="Glycogen Phosphorylase B"/>
    <property type="match status" value="2"/>
</dbReference>
<dbReference type="GO" id="GO:0016757">
    <property type="term" value="F:glycosyltransferase activity"/>
    <property type="evidence" value="ECO:0007669"/>
    <property type="project" value="InterPro"/>
</dbReference>
<sequence>MKKILVISNLEKGVGISKYVINTYAKISAKTSQLKFVFVNDQERNDYVNELNNLHISVVNIPKLTRHPLGYLFHWTRFIILHHSEFSAIHFHYDSMVRFYPILIASVFGMKNIIVHSHNGSSSVVTSNVLRLLLHKFGRRMLKQKIDYKFAVSDKAAEWMFKTTDGVEMIHNGVNTDLFAFSEDVRKKKRNQLHLQDSLVVGHIGRFKKQKNHEFLLAVFYEMLKTVPSAKLLLIGDGPLQSEIQQKALNLGIQDSVYFLGMRNDVNELLDAMDIMVFPSLYEGFPITMVEAQCSGLPILFSDTITDSVKLLKTTVNESLSSSAQVWSRKALEVNSKVTDRGMGILNVVSAGYDLNVESLKLMTFYLNLK</sequence>
<proteinExistence type="predicted"/>
<name>A0A0R1JY42_9LACO</name>
<dbReference type="Pfam" id="PF00534">
    <property type="entry name" value="Glycos_transf_1"/>
    <property type="match status" value="1"/>
</dbReference>
<accession>A0A0R1JY42</accession>
<dbReference type="AlphaFoldDB" id="A0A0R1JY42"/>
<dbReference type="Proteomes" id="UP000051162">
    <property type="component" value="Unassembled WGS sequence"/>
</dbReference>
<comment type="caution">
    <text evidence="2">The sequence shown here is derived from an EMBL/GenBank/DDBJ whole genome shotgun (WGS) entry which is preliminary data.</text>
</comment>
<dbReference type="SUPFAM" id="SSF53756">
    <property type="entry name" value="UDP-Glycosyltransferase/glycogen phosphorylase"/>
    <property type="match status" value="1"/>
</dbReference>
<dbReference type="PANTHER" id="PTHR45947:SF3">
    <property type="entry name" value="SULFOQUINOVOSYL TRANSFERASE SQD2"/>
    <property type="match status" value="1"/>
</dbReference>
<dbReference type="GeneID" id="84783302"/>
<keyword evidence="2" id="KW-0808">Transferase</keyword>
<dbReference type="EMBL" id="AZDT01000069">
    <property type="protein sequence ID" value="KRK72674.1"/>
    <property type="molecule type" value="Genomic_DNA"/>
</dbReference>
<evidence type="ECO:0000313" key="2">
    <source>
        <dbReference type="EMBL" id="KRK72674.1"/>
    </source>
</evidence>
<dbReference type="PANTHER" id="PTHR45947">
    <property type="entry name" value="SULFOQUINOVOSYL TRANSFERASE SQD2"/>
    <property type="match status" value="1"/>
</dbReference>
<reference evidence="2 3" key="1">
    <citation type="journal article" date="2015" name="Genome Announc.">
        <title>Expanding the biotechnology potential of lactobacilli through comparative genomics of 213 strains and associated genera.</title>
        <authorList>
            <person name="Sun Z."/>
            <person name="Harris H.M."/>
            <person name="McCann A."/>
            <person name="Guo C."/>
            <person name="Argimon S."/>
            <person name="Zhang W."/>
            <person name="Yang X."/>
            <person name="Jeffery I.B."/>
            <person name="Cooney J.C."/>
            <person name="Kagawa T.F."/>
            <person name="Liu W."/>
            <person name="Song Y."/>
            <person name="Salvetti E."/>
            <person name="Wrobel A."/>
            <person name="Rasinkangas P."/>
            <person name="Parkhill J."/>
            <person name="Rea M.C."/>
            <person name="O'Sullivan O."/>
            <person name="Ritari J."/>
            <person name="Douillard F.P."/>
            <person name="Paul Ross R."/>
            <person name="Yang R."/>
            <person name="Briner A.E."/>
            <person name="Felis G.E."/>
            <person name="de Vos W.M."/>
            <person name="Barrangou R."/>
            <person name="Klaenhammer T.R."/>
            <person name="Caufield P.W."/>
            <person name="Cui Y."/>
            <person name="Zhang H."/>
            <person name="O'Toole P.W."/>
        </authorList>
    </citation>
    <scope>NUCLEOTIDE SEQUENCE [LARGE SCALE GENOMIC DNA]</scope>
    <source>
        <strain evidence="2 3">DSM 19117</strain>
    </source>
</reference>
<dbReference type="InterPro" id="IPR001296">
    <property type="entry name" value="Glyco_trans_1"/>
</dbReference>
<feature type="domain" description="Glycosyl transferase family 1" evidence="1">
    <location>
        <begin position="187"/>
        <end position="305"/>
    </location>
</feature>
<organism evidence="2 3">
    <name type="scientific">Levilactobacillus namurensis DSM 19117</name>
    <dbReference type="NCBI Taxonomy" id="1423773"/>
    <lineage>
        <taxon>Bacteria</taxon>
        <taxon>Bacillati</taxon>
        <taxon>Bacillota</taxon>
        <taxon>Bacilli</taxon>
        <taxon>Lactobacillales</taxon>
        <taxon>Lactobacillaceae</taxon>
        <taxon>Levilactobacillus</taxon>
    </lineage>
</organism>